<dbReference type="PANTHER" id="PTHR36091:SF1">
    <property type="entry name" value="ALTERED INHERITANCE OF MITOCHONDRIA PROTEIN 9, MITOCHONDRIAL"/>
    <property type="match status" value="1"/>
</dbReference>
<dbReference type="GO" id="GO:0005739">
    <property type="term" value="C:mitochondrion"/>
    <property type="evidence" value="ECO:0007669"/>
    <property type="project" value="UniProtKB-SubCell"/>
</dbReference>
<comment type="caution">
    <text evidence="9">The sequence shown here is derived from an EMBL/GenBank/DDBJ whole genome shotgun (WGS) entry which is preliminary data.</text>
</comment>
<dbReference type="Proteomes" id="UP001143548">
    <property type="component" value="Unassembled WGS sequence"/>
</dbReference>
<feature type="domain" description="Aminoglycoside phosphotransferase" evidence="8">
    <location>
        <begin position="58"/>
        <end position="327"/>
    </location>
</feature>
<evidence type="ECO:0000313" key="9">
    <source>
        <dbReference type="EMBL" id="GKZ17448.1"/>
    </source>
</evidence>
<dbReference type="InterPro" id="IPR051035">
    <property type="entry name" value="Mito_inheritance_9"/>
</dbReference>
<evidence type="ECO:0000256" key="6">
    <source>
        <dbReference type="ARBA" id="ARBA00031849"/>
    </source>
</evidence>
<feature type="region of interest" description="Disordered" evidence="7">
    <location>
        <begin position="348"/>
        <end position="371"/>
    </location>
</feature>
<sequence length="526" mass="60046">MPVADNGEDLFAYTSGRWLTNEKQQLEQRYVKFNIDSLCSQAASLFSLSARCVRIDKIEGNFSKAFILTMDDGNEVVAKIPCLNAGAPRLTTESEVATLKFLRSHLSIPIPEVYAWCSDTSNPVGAECILMEKVHGVSLTERWDTMNTLQRYKLIDGILQMEKELQRLQLPAYGSLFLQDTLPSSYHRCHLPTSLDPDRLFCIGPSFDRSYTASIGTSQLDAGPWTSMMEFALSAPRRELNRIAEKSDDVQHDLNKFGNNQSIKEYSDLLEKTLSILPALSQHPGVQESATSTIWHTDLHLGNIFVSPDDPTKIEGIIDWQSAEAAPLFIQARFPDFLRPPRSYRSGAEVPKLPDNFEELDPDEKEEAKKEEKLAAQSKYYEMSCLMYNKPVYNAMALDRRLWGPFTRCQLPSNRSLVPLRSSLIRIAQDWELLGLSDSCPFNFSQEELKRHEEQVEFYTDTVYLWDLVKEQLGTDNSGWVPLEQWESTNKMNGYLFDMYIETMSEELPAKEAAKRWPFVPDAWLP</sequence>
<reference evidence="9" key="1">
    <citation type="submission" date="2022-07" db="EMBL/GenBank/DDBJ databases">
        <title>Taxonomy of Aspergillus series Nigri: significant species reduction supported by multi-species coalescent approaches.</title>
        <authorList>
            <person name="Bian C."/>
            <person name="Kusuya Y."/>
            <person name="Sklenar F."/>
            <person name="D'hooge E."/>
            <person name="Yaguchi T."/>
            <person name="Takahashi H."/>
            <person name="Hubka V."/>
        </authorList>
    </citation>
    <scope>NUCLEOTIDE SEQUENCE</scope>
    <source>
        <strain evidence="9">CBS 733.88</strain>
    </source>
</reference>
<dbReference type="Pfam" id="PF01636">
    <property type="entry name" value="APH"/>
    <property type="match status" value="1"/>
</dbReference>
<dbReference type="EMBL" id="BROQ01000005">
    <property type="protein sequence ID" value="GKZ17448.1"/>
    <property type="molecule type" value="Genomic_DNA"/>
</dbReference>
<accession>A0A9W6DI65</accession>
<evidence type="ECO:0000313" key="10">
    <source>
        <dbReference type="Proteomes" id="UP001143548"/>
    </source>
</evidence>
<dbReference type="Gene3D" id="3.90.1200.10">
    <property type="match status" value="1"/>
</dbReference>
<name>A0A9W6DI65_9EURO</name>
<organism evidence="9 10">
    <name type="scientific">Aspergillus brasiliensis</name>
    <dbReference type="NCBI Taxonomy" id="319629"/>
    <lineage>
        <taxon>Eukaryota</taxon>
        <taxon>Fungi</taxon>
        <taxon>Dikarya</taxon>
        <taxon>Ascomycota</taxon>
        <taxon>Pezizomycotina</taxon>
        <taxon>Eurotiomycetes</taxon>
        <taxon>Eurotiomycetidae</taxon>
        <taxon>Eurotiales</taxon>
        <taxon>Aspergillaceae</taxon>
        <taxon>Aspergillus</taxon>
        <taxon>Aspergillus subgen. Circumdati</taxon>
    </lineage>
</organism>
<dbReference type="Gene3D" id="3.30.200.20">
    <property type="entry name" value="Phosphorylase Kinase, domain 1"/>
    <property type="match status" value="1"/>
</dbReference>
<keyword evidence="5" id="KW-0496">Mitochondrion</keyword>
<evidence type="ECO:0000259" key="8">
    <source>
        <dbReference type="Pfam" id="PF01636"/>
    </source>
</evidence>
<gene>
    <name evidence="9" type="ORF">AbraCBS73388_008373</name>
</gene>
<proteinExistence type="inferred from homology"/>
<protein>
    <recommendedName>
        <fullName evidence="3">Altered inheritance of mitochondria protein 9, mitochondrial</fullName>
    </recommendedName>
    <alternativeName>
        <fullName evidence="6">Found in mitochondrial proteome protein 29</fullName>
    </alternativeName>
</protein>
<evidence type="ECO:0000256" key="3">
    <source>
        <dbReference type="ARBA" id="ARBA00016197"/>
    </source>
</evidence>
<evidence type="ECO:0000256" key="1">
    <source>
        <dbReference type="ARBA" id="ARBA00004173"/>
    </source>
</evidence>
<dbReference type="PANTHER" id="PTHR36091">
    <property type="entry name" value="ALTERED INHERITANCE OF MITOCHONDRIA PROTEIN 9, MITOCHONDRIAL"/>
    <property type="match status" value="1"/>
</dbReference>
<feature type="compositionally biased region" description="Acidic residues" evidence="7">
    <location>
        <begin position="356"/>
        <end position="365"/>
    </location>
</feature>
<evidence type="ECO:0000256" key="7">
    <source>
        <dbReference type="SAM" id="MobiDB-lite"/>
    </source>
</evidence>
<dbReference type="InterPro" id="IPR011009">
    <property type="entry name" value="Kinase-like_dom_sf"/>
</dbReference>
<comment type="similarity">
    <text evidence="2">Belongs to the AIM9 family.</text>
</comment>
<keyword evidence="4" id="KW-0809">Transit peptide</keyword>
<comment type="subcellular location">
    <subcellularLocation>
        <location evidence="1">Mitochondrion</location>
    </subcellularLocation>
</comment>
<dbReference type="CDD" id="cd05120">
    <property type="entry name" value="APH_ChoK_like"/>
    <property type="match status" value="1"/>
</dbReference>
<evidence type="ECO:0000256" key="4">
    <source>
        <dbReference type="ARBA" id="ARBA00022946"/>
    </source>
</evidence>
<dbReference type="SUPFAM" id="SSF56112">
    <property type="entry name" value="Protein kinase-like (PK-like)"/>
    <property type="match status" value="1"/>
</dbReference>
<dbReference type="InterPro" id="IPR002575">
    <property type="entry name" value="Aminoglycoside_PTrfase"/>
</dbReference>
<dbReference type="AlphaFoldDB" id="A0A9W6DI65"/>
<evidence type="ECO:0000256" key="2">
    <source>
        <dbReference type="ARBA" id="ARBA00005543"/>
    </source>
</evidence>
<evidence type="ECO:0000256" key="5">
    <source>
        <dbReference type="ARBA" id="ARBA00023128"/>
    </source>
</evidence>